<name>A0A9W8QJD3_AKAMU</name>
<dbReference type="GeneID" id="80895440"/>
<proteinExistence type="predicted"/>
<feature type="compositionally biased region" description="Polar residues" evidence="1">
    <location>
        <begin position="35"/>
        <end position="44"/>
    </location>
</feature>
<accession>A0A9W8QJD3</accession>
<evidence type="ECO:0000256" key="1">
    <source>
        <dbReference type="SAM" id="MobiDB-lite"/>
    </source>
</evidence>
<feature type="signal peptide" evidence="2">
    <location>
        <begin position="1"/>
        <end position="15"/>
    </location>
</feature>
<sequence length="159" mass="17231">MLVFLLSIVIAASYAAVVGLSAGTGVIASKHSDTNSKSFSSLDNGCSDKDEKTTGKTEQTAFFNQPTFTMYCNKDGLGLLFSLFASDFNNCMWACASWNYYNSTKGTCVGVSYIPLWSDMVAAMEGTASGDCYLKNRPQTYQNITNPQIGTKCHVAFLE</sequence>
<dbReference type="AlphaFoldDB" id="A0A9W8QJD3"/>
<evidence type="ECO:0000313" key="3">
    <source>
        <dbReference type="EMBL" id="KAJ4159379.1"/>
    </source>
</evidence>
<reference evidence="3" key="1">
    <citation type="journal article" date="2023" name="Access Microbiol">
        <title>De-novo genome assembly for Akanthomyces muscarius, a biocontrol agent of insect agricultural pests.</title>
        <authorList>
            <person name="Erdos Z."/>
            <person name="Studholme D.J."/>
            <person name="Raymond B."/>
            <person name="Sharma M."/>
        </authorList>
    </citation>
    <scope>NUCLEOTIDE SEQUENCE</scope>
    <source>
        <strain evidence="3">Ve6</strain>
    </source>
</reference>
<evidence type="ECO:0000256" key="2">
    <source>
        <dbReference type="SAM" id="SignalP"/>
    </source>
</evidence>
<organism evidence="3 4">
    <name type="scientific">Akanthomyces muscarius</name>
    <name type="common">Entomopathogenic fungus</name>
    <name type="synonym">Lecanicillium muscarium</name>
    <dbReference type="NCBI Taxonomy" id="2231603"/>
    <lineage>
        <taxon>Eukaryota</taxon>
        <taxon>Fungi</taxon>
        <taxon>Dikarya</taxon>
        <taxon>Ascomycota</taxon>
        <taxon>Pezizomycotina</taxon>
        <taxon>Sordariomycetes</taxon>
        <taxon>Hypocreomycetidae</taxon>
        <taxon>Hypocreales</taxon>
        <taxon>Cordycipitaceae</taxon>
        <taxon>Akanthomyces</taxon>
    </lineage>
</organism>
<gene>
    <name evidence="3" type="ORF">LMH87_008281</name>
</gene>
<dbReference type="Proteomes" id="UP001144673">
    <property type="component" value="Unassembled WGS sequence"/>
</dbReference>
<comment type="caution">
    <text evidence="3">The sequence shown here is derived from an EMBL/GenBank/DDBJ whole genome shotgun (WGS) entry which is preliminary data.</text>
</comment>
<protein>
    <submittedName>
        <fullName evidence="3">Uncharacterized protein</fullName>
    </submittedName>
</protein>
<dbReference type="RefSeq" id="XP_056057378.1">
    <property type="nucleotide sequence ID" value="XM_056196568.1"/>
</dbReference>
<dbReference type="EMBL" id="JAJHUN010000005">
    <property type="protein sequence ID" value="KAJ4159379.1"/>
    <property type="molecule type" value="Genomic_DNA"/>
</dbReference>
<evidence type="ECO:0000313" key="4">
    <source>
        <dbReference type="Proteomes" id="UP001144673"/>
    </source>
</evidence>
<feature type="chain" id="PRO_5040855024" evidence="2">
    <location>
        <begin position="16"/>
        <end position="159"/>
    </location>
</feature>
<keyword evidence="2" id="KW-0732">Signal</keyword>
<dbReference type="KEGG" id="amus:LMH87_008281"/>
<feature type="region of interest" description="Disordered" evidence="1">
    <location>
        <begin position="32"/>
        <end position="53"/>
    </location>
</feature>
<keyword evidence="4" id="KW-1185">Reference proteome</keyword>